<name>A0ABP7BEA5_9MICO</name>
<sequence length="329" mass="34959">MPLMNWSQIFENTLSSILSPATLGYALAALGLAVHFGYGGLINMGVAGFMALGAYGYAISVLTFGLPWWLGAIVGLAAAAVFALVLGIPTLRLRGDYLAIATIAAAEVLRLLFLTTAFADVTGSADGLSGYHGSFREMNPLPDGTYGLGPWMYNENGWWVRLMGVLTLAFAALTVWMLTRSPWGRVMKGIREDEDAIRSLGKNVFSYKLQSLVLGGVIMAAGGVVYALPSAVSPGVYVTSLTFFVWTALLLGGAATVFGPLLGSLVFWVIQTFLSNVLPALVSAGVLPFMSTVQAGTLRFILVGVALMLLVIFMPQGLLGDKKELTFVR</sequence>
<organism evidence="7 8">
    <name type="scientific">Microbacterium marinilacus</name>
    <dbReference type="NCBI Taxonomy" id="415209"/>
    <lineage>
        <taxon>Bacteria</taxon>
        <taxon>Bacillati</taxon>
        <taxon>Actinomycetota</taxon>
        <taxon>Actinomycetes</taxon>
        <taxon>Micrococcales</taxon>
        <taxon>Microbacteriaceae</taxon>
        <taxon>Microbacterium</taxon>
    </lineage>
</organism>
<evidence type="ECO:0000256" key="5">
    <source>
        <dbReference type="ARBA" id="ARBA00023136"/>
    </source>
</evidence>
<dbReference type="EMBL" id="BAAAYV010000006">
    <property type="protein sequence ID" value="GAA3656432.1"/>
    <property type="molecule type" value="Genomic_DNA"/>
</dbReference>
<dbReference type="InterPro" id="IPR043428">
    <property type="entry name" value="LivM-like"/>
</dbReference>
<feature type="transmembrane region" description="Helical" evidence="6">
    <location>
        <begin position="235"/>
        <end position="258"/>
    </location>
</feature>
<comment type="caution">
    <text evidence="7">The sequence shown here is derived from an EMBL/GenBank/DDBJ whole genome shotgun (WGS) entry which is preliminary data.</text>
</comment>
<proteinExistence type="predicted"/>
<dbReference type="Pfam" id="PF02653">
    <property type="entry name" value="BPD_transp_2"/>
    <property type="match status" value="1"/>
</dbReference>
<feature type="transmembrane region" description="Helical" evidence="6">
    <location>
        <begin position="298"/>
        <end position="319"/>
    </location>
</feature>
<keyword evidence="8" id="KW-1185">Reference proteome</keyword>
<gene>
    <name evidence="7" type="ORF">GCM10022202_15850</name>
</gene>
<evidence type="ECO:0000313" key="7">
    <source>
        <dbReference type="EMBL" id="GAA3656432.1"/>
    </source>
</evidence>
<keyword evidence="3 6" id="KW-0812">Transmembrane</keyword>
<evidence type="ECO:0000313" key="8">
    <source>
        <dbReference type="Proteomes" id="UP001410795"/>
    </source>
</evidence>
<evidence type="ECO:0000256" key="6">
    <source>
        <dbReference type="SAM" id="Phobius"/>
    </source>
</evidence>
<feature type="transmembrane region" description="Helical" evidence="6">
    <location>
        <begin position="41"/>
        <end position="60"/>
    </location>
</feature>
<feature type="transmembrane region" description="Helical" evidence="6">
    <location>
        <begin position="212"/>
        <end position="229"/>
    </location>
</feature>
<keyword evidence="4 6" id="KW-1133">Transmembrane helix</keyword>
<evidence type="ECO:0000256" key="2">
    <source>
        <dbReference type="ARBA" id="ARBA00022475"/>
    </source>
</evidence>
<protein>
    <submittedName>
        <fullName evidence="7">Branched-chain amino acid ABC transporter permease</fullName>
    </submittedName>
</protein>
<dbReference type="PANTHER" id="PTHR30482:SF10">
    <property type="entry name" value="HIGH-AFFINITY BRANCHED-CHAIN AMINO ACID TRANSPORT PROTEIN BRAE"/>
    <property type="match status" value="1"/>
</dbReference>
<dbReference type="InterPro" id="IPR001851">
    <property type="entry name" value="ABC_transp_permease"/>
</dbReference>
<comment type="subcellular location">
    <subcellularLocation>
        <location evidence="1">Cell membrane</location>
        <topology evidence="1">Multi-pass membrane protein</topology>
    </subcellularLocation>
</comment>
<accession>A0ABP7BEA5</accession>
<evidence type="ECO:0000256" key="1">
    <source>
        <dbReference type="ARBA" id="ARBA00004651"/>
    </source>
</evidence>
<feature type="transmembrane region" description="Helical" evidence="6">
    <location>
        <begin position="265"/>
        <end position="286"/>
    </location>
</feature>
<evidence type="ECO:0000256" key="4">
    <source>
        <dbReference type="ARBA" id="ARBA00022989"/>
    </source>
</evidence>
<feature type="transmembrane region" description="Helical" evidence="6">
    <location>
        <begin position="158"/>
        <end position="178"/>
    </location>
</feature>
<reference evidence="8" key="1">
    <citation type="journal article" date="2019" name="Int. J. Syst. Evol. Microbiol.">
        <title>The Global Catalogue of Microorganisms (GCM) 10K type strain sequencing project: providing services to taxonomists for standard genome sequencing and annotation.</title>
        <authorList>
            <consortium name="The Broad Institute Genomics Platform"/>
            <consortium name="The Broad Institute Genome Sequencing Center for Infectious Disease"/>
            <person name="Wu L."/>
            <person name="Ma J."/>
        </authorList>
    </citation>
    <scope>NUCLEOTIDE SEQUENCE [LARGE SCALE GENOMIC DNA]</scope>
    <source>
        <strain evidence="8">JCM 16546</strain>
    </source>
</reference>
<dbReference type="PANTHER" id="PTHR30482">
    <property type="entry name" value="HIGH-AFFINITY BRANCHED-CHAIN AMINO ACID TRANSPORT SYSTEM PERMEASE"/>
    <property type="match status" value="1"/>
</dbReference>
<dbReference type="CDD" id="cd06581">
    <property type="entry name" value="TM_PBP1_LivM_like"/>
    <property type="match status" value="1"/>
</dbReference>
<feature type="transmembrane region" description="Helical" evidence="6">
    <location>
        <begin position="12"/>
        <end position="34"/>
    </location>
</feature>
<feature type="transmembrane region" description="Helical" evidence="6">
    <location>
        <begin position="66"/>
        <end position="86"/>
    </location>
</feature>
<evidence type="ECO:0000256" key="3">
    <source>
        <dbReference type="ARBA" id="ARBA00022692"/>
    </source>
</evidence>
<keyword evidence="2" id="KW-1003">Cell membrane</keyword>
<keyword evidence="5 6" id="KW-0472">Membrane</keyword>
<feature type="transmembrane region" description="Helical" evidence="6">
    <location>
        <begin position="98"/>
        <end position="119"/>
    </location>
</feature>
<dbReference type="Proteomes" id="UP001410795">
    <property type="component" value="Unassembled WGS sequence"/>
</dbReference>